<dbReference type="InterPro" id="IPR025571">
    <property type="entry name" value="YqfQ"/>
</dbReference>
<keyword evidence="3" id="KW-1185">Reference proteome</keyword>
<evidence type="ECO:0000313" key="3">
    <source>
        <dbReference type="Proteomes" id="UP000619101"/>
    </source>
</evidence>
<comment type="caution">
    <text evidence="2">The sequence shown here is derived from an EMBL/GenBank/DDBJ whole genome shotgun (WGS) entry which is preliminary data.</text>
</comment>
<accession>A0ABR8XTL8</accession>
<reference evidence="2 3" key="1">
    <citation type="submission" date="2020-08" db="EMBL/GenBank/DDBJ databases">
        <title>A Genomic Blueprint of the Chicken Gut Microbiome.</title>
        <authorList>
            <person name="Gilroy R."/>
            <person name="Ravi A."/>
            <person name="Getino M."/>
            <person name="Pursley I."/>
            <person name="Horton D.L."/>
            <person name="Alikhan N.-F."/>
            <person name="Baker D."/>
            <person name="Gharbi K."/>
            <person name="Hall N."/>
            <person name="Watson M."/>
            <person name="Adriaenssens E.M."/>
            <person name="Foster-Nyarko E."/>
            <person name="Jarju S."/>
            <person name="Secka A."/>
            <person name="Antonio M."/>
            <person name="Oren A."/>
            <person name="Chaudhuri R."/>
            <person name="La Ragione R.M."/>
            <person name="Hildebrand F."/>
            <person name="Pallen M.J."/>
        </authorList>
    </citation>
    <scope>NUCLEOTIDE SEQUENCE [LARGE SCALE GENOMIC DNA]</scope>
    <source>
        <strain evidence="2 3">A46</strain>
    </source>
</reference>
<evidence type="ECO:0000256" key="1">
    <source>
        <dbReference type="SAM" id="MobiDB-lite"/>
    </source>
</evidence>
<evidence type="ECO:0008006" key="4">
    <source>
        <dbReference type="Google" id="ProtNLM"/>
    </source>
</evidence>
<dbReference type="EMBL" id="JACSPZ010000001">
    <property type="protein sequence ID" value="MBD8035287.1"/>
    <property type="molecule type" value="Genomic_DNA"/>
</dbReference>
<sequence length="181" mass="19816">MRPPYYFPPQGMMNQMPAAPVAPRFPMYAPYMMRNPMMNQMPMQMPPQIPMDAAGAAAAAGAAGVAGAAAGAPRLEGFLAGANSLFNNAQKFTPYIQQAAPMFKNLPALWRMYRGFKDSPDPLESSTVAMPTERPRGDTTPGERSQRERSGRGRGSRQNPEPVQPITTKPSRPMIFQPPFD</sequence>
<proteinExistence type="predicted"/>
<dbReference type="Proteomes" id="UP000619101">
    <property type="component" value="Unassembled WGS sequence"/>
</dbReference>
<name>A0ABR8XTL8_9BACL</name>
<dbReference type="Pfam" id="PF14181">
    <property type="entry name" value="YqfQ"/>
    <property type="match status" value="1"/>
</dbReference>
<protein>
    <recommendedName>
        <fullName evidence="4">YqfQ-like protein</fullName>
    </recommendedName>
</protein>
<evidence type="ECO:0000313" key="2">
    <source>
        <dbReference type="EMBL" id="MBD8035287.1"/>
    </source>
</evidence>
<organism evidence="2 3">
    <name type="scientific">Solibacillus faecavium</name>
    <dbReference type="NCBI Taxonomy" id="2762221"/>
    <lineage>
        <taxon>Bacteria</taxon>
        <taxon>Bacillati</taxon>
        <taxon>Bacillota</taxon>
        <taxon>Bacilli</taxon>
        <taxon>Bacillales</taxon>
        <taxon>Caryophanaceae</taxon>
        <taxon>Solibacillus</taxon>
    </lineage>
</organism>
<gene>
    <name evidence="2" type="ORF">H9635_00955</name>
</gene>
<feature type="region of interest" description="Disordered" evidence="1">
    <location>
        <begin position="120"/>
        <end position="181"/>
    </location>
</feature>
<feature type="compositionally biased region" description="Polar residues" evidence="1">
    <location>
        <begin position="159"/>
        <end position="170"/>
    </location>
</feature>
<dbReference type="RefSeq" id="WP_191698273.1">
    <property type="nucleotide sequence ID" value="NZ_JACSPZ010000001.1"/>
</dbReference>